<dbReference type="InterPro" id="IPR003593">
    <property type="entry name" value="AAA+_ATPase"/>
</dbReference>
<dbReference type="GO" id="GO:0016301">
    <property type="term" value="F:kinase activity"/>
    <property type="evidence" value="ECO:0007669"/>
    <property type="project" value="UniProtKB-KW"/>
</dbReference>
<keyword evidence="9" id="KW-0418">Kinase</keyword>
<feature type="domain" description="PAS" evidence="8">
    <location>
        <begin position="140"/>
        <end position="185"/>
    </location>
</feature>
<keyword evidence="5" id="KW-0804">Transcription</keyword>
<keyword evidence="4" id="KW-0238">DNA-binding</keyword>
<dbReference type="InterPro" id="IPR035965">
    <property type="entry name" value="PAS-like_dom_sf"/>
</dbReference>
<name>C0QBD4_DESAH</name>
<dbReference type="GO" id="GO:0005524">
    <property type="term" value="F:ATP binding"/>
    <property type="evidence" value="ECO:0007669"/>
    <property type="project" value="UniProtKB-KW"/>
</dbReference>
<dbReference type="InterPro" id="IPR025944">
    <property type="entry name" value="Sigma_54_int_dom_CS"/>
</dbReference>
<dbReference type="InterPro" id="IPR000014">
    <property type="entry name" value="PAS"/>
</dbReference>
<dbReference type="EMBL" id="CP001087">
    <property type="protein sequence ID" value="ACN16936.1"/>
    <property type="molecule type" value="Genomic_DNA"/>
</dbReference>
<keyword evidence="2" id="KW-0067">ATP-binding</keyword>
<dbReference type="Gene3D" id="1.10.10.60">
    <property type="entry name" value="Homeodomain-like"/>
    <property type="match status" value="1"/>
</dbReference>
<sequence>MCSMISELFQMEASSLEEKDGALSRGKIIDVFLNAISDAIIVFDTRFRVLISNERCQQTLAIFPGTLLDSTLPELSAGVSTVIQTMAPLVDLVVERGKRHFSVDIHPIVHRHGVEGVFSILHETTEMDRLKKKVKYFQHLSYELDTLIDSSNDGLWICDGNGVVLRLNAASERLNELKAEDMIGKCMTQIVAEGYINKSVTLDVLKTGKRTSIFQKTRTGKKLFLTGTPVFDKETGKIFRVVVNERDITEITDLQAELKETEALNDRYKRDLLELQIEETESREVIARSANYVATIQKAVKLAHVDSTVVFLGESGTGKSILANLIHKHSARADEPLIKLNCGAIPESLVESELFGYEKGAFTGAHKSGKPGKFEMADKGTLFLDEIGELPLSSQVKLLGFLEDGTVCRVGGTVDRIIDVRIIAATNQDLKAMIEKNLFRRDLYYRLNVIPLAIPPLRERKECILPLLNHYVELFSKKYAMKRAVSLTSEVSDALVLYDYPGNVRELINICERLVVMSSKGCMAYTDLPASVLSSVGSGTCEQELWDSALTLQEMIERLEKKVLEKTMQTQGTQKKTAELLGLNQSTVARKLKKYALGT</sequence>
<dbReference type="eggNOG" id="COG3829">
    <property type="taxonomic scope" value="Bacteria"/>
</dbReference>
<evidence type="ECO:0000259" key="7">
    <source>
        <dbReference type="PROSITE" id="PS50045"/>
    </source>
</evidence>
<gene>
    <name evidence="9" type="ordered locus">HRM2_38780</name>
</gene>
<dbReference type="InterPro" id="IPR027417">
    <property type="entry name" value="P-loop_NTPase"/>
</dbReference>
<dbReference type="STRING" id="177437.HRM2_38780"/>
<evidence type="ECO:0000256" key="1">
    <source>
        <dbReference type="ARBA" id="ARBA00022741"/>
    </source>
</evidence>
<dbReference type="SUPFAM" id="SSF52540">
    <property type="entry name" value="P-loop containing nucleoside triphosphate hydrolases"/>
    <property type="match status" value="1"/>
</dbReference>
<dbReference type="PRINTS" id="PR01590">
    <property type="entry name" value="HTHFIS"/>
</dbReference>
<feature type="domain" description="Sigma-54 factor interaction" evidence="7">
    <location>
        <begin position="285"/>
        <end position="516"/>
    </location>
</feature>
<dbReference type="PROSITE" id="PS50112">
    <property type="entry name" value="PAS"/>
    <property type="match status" value="1"/>
</dbReference>
<dbReference type="CDD" id="cd00130">
    <property type="entry name" value="PAS"/>
    <property type="match status" value="1"/>
</dbReference>
<dbReference type="PROSITE" id="PS00675">
    <property type="entry name" value="SIGMA54_INTERACT_1"/>
    <property type="match status" value="1"/>
</dbReference>
<dbReference type="PANTHER" id="PTHR32071">
    <property type="entry name" value="TRANSCRIPTIONAL REGULATORY PROTEIN"/>
    <property type="match status" value="1"/>
</dbReference>
<dbReference type="InterPro" id="IPR002197">
    <property type="entry name" value="HTH_Fis"/>
</dbReference>
<dbReference type="NCBIfam" id="TIGR00229">
    <property type="entry name" value="sensory_box"/>
    <property type="match status" value="1"/>
</dbReference>
<dbReference type="Proteomes" id="UP000000442">
    <property type="component" value="Chromosome"/>
</dbReference>
<dbReference type="InterPro" id="IPR025943">
    <property type="entry name" value="Sigma_54_int_dom_ATP-bd_2"/>
</dbReference>
<keyword evidence="3" id="KW-0805">Transcription regulation</keyword>
<dbReference type="SUPFAM" id="SSF55785">
    <property type="entry name" value="PYP-like sensor domain (PAS domain)"/>
    <property type="match status" value="1"/>
</dbReference>
<dbReference type="InterPro" id="IPR025662">
    <property type="entry name" value="Sigma_54_int_dom_ATP-bd_1"/>
</dbReference>
<keyword evidence="9" id="KW-0808">Transferase</keyword>
<dbReference type="InterPro" id="IPR002078">
    <property type="entry name" value="Sigma_54_int"/>
</dbReference>
<dbReference type="SMART" id="SM00091">
    <property type="entry name" value="PAS"/>
    <property type="match status" value="2"/>
</dbReference>
<evidence type="ECO:0000256" key="5">
    <source>
        <dbReference type="ARBA" id="ARBA00023163"/>
    </source>
</evidence>
<proteinExistence type="predicted"/>
<evidence type="ECO:0000256" key="4">
    <source>
        <dbReference type="ARBA" id="ARBA00023125"/>
    </source>
</evidence>
<dbReference type="SMART" id="SM00382">
    <property type="entry name" value="AAA"/>
    <property type="match status" value="1"/>
</dbReference>
<dbReference type="PANTHER" id="PTHR32071:SF57">
    <property type="entry name" value="C4-DICARBOXYLATE TRANSPORT TRANSCRIPTIONAL REGULATORY PROTEIN DCTD"/>
    <property type="match status" value="1"/>
</dbReference>
<dbReference type="Pfam" id="PF13426">
    <property type="entry name" value="PAS_9"/>
    <property type="match status" value="1"/>
</dbReference>
<dbReference type="AlphaFoldDB" id="C0QBD4"/>
<dbReference type="InterPro" id="IPR058031">
    <property type="entry name" value="AAA_lid_NorR"/>
</dbReference>
<reference evidence="9 10" key="1">
    <citation type="journal article" date="2009" name="Environ. Microbiol.">
        <title>Genome sequence of Desulfobacterium autotrophicum HRM2, a marine sulfate reducer oxidizing organic carbon completely to carbon dioxide.</title>
        <authorList>
            <person name="Strittmatter A.W."/>
            <person name="Liesegang H."/>
            <person name="Rabus R."/>
            <person name="Decker I."/>
            <person name="Amann J."/>
            <person name="Andres S."/>
            <person name="Henne A."/>
            <person name="Fricke W.F."/>
            <person name="Martinez-Arias R."/>
            <person name="Bartels D."/>
            <person name="Goesmann A."/>
            <person name="Krause L."/>
            <person name="Puehler A."/>
            <person name="Klenk H.P."/>
            <person name="Richter M."/>
            <person name="Schuler M."/>
            <person name="Gloeckner F.O."/>
            <person name="Meyerdierks A."/>
            <person name="Gottschalk G."/>
            <person name="Amann R."/>
        </authorList>
    </citation>
    <scope>NUCLEOTIDE SEQUENCE [LARGE SCALE GENOMIC DNA]</scope>
    <source>
        <strain evidence="10">ATCC 43914 / DSM 3382 / HRM2</strain>
    </source>
</reference>
<dbReference type="FunFam" id="3.40.50.300:FF:000006">
    <property type="entry name" value="DNA-binding transcriptional regulator NtrC"/>
    <property type="match status" value="1"/>
</dbReference>
<dbReference type="GO" id="GO:0043565">
    <property type="term" value="F:sequence-specific DNA binding"/>
    <property type="evidence" value="ECO:0007669"/>
    <property type="project" value="InterPro"/>
</dbReference>
<dbReference type="SUPFAM" id="SSF46689">
    <property type="entry name" value="Homeodomain-like"/>
    <property type="match status" value="1"/>
</dbReference>
<dbReference type="PROSITE" id="PS00676">
    <property type="entry name" value="SIGMA54_INTERACT_2"/>
    <property type="match status" value="1"/>
</dbReference>
<dbReference type="Gene3D" id="3.40.50.300">
    <property type="entry name" value="P-loop containing nucleotide triphosphate hydrolases"/>
    <property type="match status" value="1"/>
</dbReference>
<dbReference type="PROSITE" id="PS00688">
    <property type="entry name" value="SIGMA54_INTERACT_3"/>
    <property type="match status" value="1"/>
</dbReference>
<keyword evidence="6" id="KW-0175">Coiled coil</keyword>
<dbReference type="RefSeq" id="WP_015905679.1">
    <property type="nucleotide sequence ID" value="NC_012108.1"/>
</dbReference>
<accession>C0QBD4</accession>
<dbReference type="Gene3D" id="3.30.450.20">
    <property type="entry name" value="PAS domain"/>
    <property type="match status" value="2"/>
</dbReference>
<evidence type="ECO:0000256" key="3">
    <source>
        <dbReference type="ARBA" id="ARBA00023015"/>
    </source>
</evidence>
<evidence type="ECO:0000256" key="6">
    <source>
        <dbReference type="SAM" id="Coils"/>
    </source>
</evidence>
<organism evidence="9 10">
    <name type="scientific">Desulforapulum autotrophicum (strain ATCC 43914 / DSM 3382 / VKM B-1955 / HRM2)</name>
    <name type="common">Desulfobacterium autotrophicum</name>
    <dbReference type="NCBI Taxonomy" id="177437"/>
    <lineage>
        <taxon>Bacteria</taxon>
        <taxon>Pseudomonadati</taxon>
        <taxon>Thermodesulfobacteriota</taxon>
        <taxon>Desulfobacteria</taxon>
        <taxon>Desulfobacterales</taxon>
        <taxon>Desulfobacteraceae</taxon>
        <taxon>Desulforapulum</taxon>
    </lineage>
</organism>
<keyword evidence="10" id="KW-1185">Reference proteome</keyword>
<evidence type="ECO:0000313" key="9">
    <source>
        <dbReference type="EMBL" id="ACN16936.1"/>
    </source>
</evidence>
<dbReference type="Pfam" id="PF25601">
    <property type="entry name" value="AAA_lid_14"/>
    <property type="match status" value="1"/>
</dbReference>
<keyword evidence="1" id="KW-0547">Nucleotide-binding</keyword>
<dbReference type="HOGENOM" id="CLU_000445_8_1_7"/>
<evidence type="ECO:0000256" key="2">
    <source>
        <dbReference type="ARBA" id="ARBA00022840"/>
    </source>
</evidence>
<feature type="coiled-coil region" evidence="6">
    <location>
        <begin position="244"/>
        <end position="278"/>
    </location>
</feature>
<dbReference type="InterPro" id="IPR009057">
    <property type="entry name" value="Homeodomain-like_sf"/>
</dbReference>
<evidence type="ECO:0000313" key="10">
    <source>
        <dbReference type="Proteomes" id="UP000000442"/>
    </source>
</evidence>
<dbReference type="Pfam" id="PF02954">
    <property type="entry name" value="HTH_8"/>
    <property type="match status" value="1"/>
</dbReference>
<dbReference type="Pfam" id="PF00158">
    <property type="entry name" value="Sigma54_activat"/>
    <property type="match status" value="1"/>
</dbReference>
<dbReference type="PROSITE" id="PS50045">
    <property type="entry name" value="SIGMA54_INTERACT_4"/>
    <property type="match status" value="1"/>
</dbReference>
<dbReference type="CDD" id="cd00009">
    <property type="entry name" value="AAA"/>
    <property type="match status" value="1"/>
</dbReference>
<evidence type="ECO:0000259" key="8">
    <source>
        <dbReference type="PROSITE" id="PS50112"/>
    </source>
</evidence>
<protein>
    <submittedName>
        <fullName evidence="9">Sigma-54 dependent sensory box histidine kinase/response regulator</fullName>
    </submittedName>
</protein>
<dbReference type="KEGG" id="dat:HRM2_38780"/>
<dbReference type="GO" id="GO:0006355">
    <property type="term" value="P:regulation of DNA-templated transcription"/>
    <property type="evidence" value="ECO:0007669"/>
    <property type="project" value="InterPro"/>
</dbReference>
<dbReference type="Gene3D" id="1.10.8.60">
    <property type="match status" value="1"/>
</dbReference>